<dbReference type="EMBL" id="JAVRRT010000006">
    <property type="protein sequence ID" value="KAK5171043.1"/>
    <property type="molecule type" value="Genomic_DNA"/>
</dbReference>
<dbReference type="PANTHER" id="PTHR42749:SF1">
    <property type="entry name" value="CELL SHAPE-DETERMINING PROTEIN MREB"/>
    <property type="match status" value="1"/>
</dbReference>
<name>A0AAV9PG93_9PEZI</name>
<reference evidence="2 3" key="1">
    <citation type="submission" date="2023-08" db="EMBL/GenBank/DDBJ databases">
        <title>Black Yeasts Isolated from many extreme environments.</title>
        <authorList>
            <person name="Coleine C."/>
            <person name="Stajich J.E."/>
            <person name="Selbmann L."/>
        </authorList>
    </citation>
    <scope>NUCLEOTIDE SEQUENCE [LARGE SCALE GENOMIC DNA]</scope>
    <source>
        <strain evidence="2 3">CCFEE 5935</strain>
    </source>
</reference>
<gene>
    <name evidence="2" type="ORF">LTR77_004187</name>
</gene>
<feature type="compositionally biased region" description="Low complexity" evidence="1">
    <location>
        <begin position="1"/>
        <end position="17"/>
    </location>
</feature>
<dbReference type="PANTHER" id="PTHR42749">
    <property type="entry name" value="CELL SHAPE-DETERMINING PROTEIN MREB"/>
    <property type="match status" value="1"/>
</dbReference>
<evidence type="ECO:0000256" key="1">
    <source>
        <dbReference type="SAM" id="MobiDB-lite"/>
    </source>
</evidence>
<dbReference type="GeneID" id="89925533"/>
<dbReference type="Proteomes" id="UP001337655">
    <property type="component" value="Unassembled WGS sequence"/>
</dbReference>
<proteinExistence type="predicted"/>
<feature type="compositionally biased region" description="Low complexity" evidence="1">
    <location>
        <begin position="48"/>
        <end position="67"/>
    </location>
</feature>
<protein>
    <submittedName>
        <fullName evidence="2">Uncharacterized protein</fullName>
    </submittedName>
</protein>
<dbReference type="InterPro" id="IPR043129">
    <property type="entry name" value="ATPase_NBD"/>
</dbReference>
<keyword evidence="3" id="KW-1185">Reference proteome</keyword>
<feature type="region of interest" description="Disordered" evidence="1">
    <location>
        <begin position="1"/>
        <end position="93"/>
    </location>
</feature>
<sequence>MVSVRSSPYSSSTTGPSKRAVESPAARIKRSRPERIPSDRRRTKRARSAASDLLSVLDSHPSTVTSEPESDDDSSTGLRSQLPFANHAGKRSTGPGKVLNAIQIGIDPGTTTLALAHRDVTTVAGKEVLGPIHDLYFGSESFTTQAVAFAADGEFYWGPHVQAALNNGIIQQKDVVELWKLALYDGHTPQSKAKESVIVDKQLGNDYNLDDLLAAYLRSVIGYATEKIAVAKTYSSMSKDEIGRVPVHLFIGVPQMWDSVVNKMLTDAARAAGCASVDTVHESRCATAFYTHGLRSLASASFQIGDIVLVADIGGGTGDFVTFRLGDDPEDGAQVKLFQVGTPDGKSTLRSRSFVNQPS</sequence>
<comment type="caution">
    <text evidence="2">The sequence shown here is derived from an EMBL/GenBank/DDBJ whole genome shotgun (WGS) entry which is preliminary data.</text>
</comment>
<accession>A0AAV9PG93</accession>
<dbReference type="Gene3D" id="3.30.420.40">
    <property type="match status" value="2"/>
</dbReference>
<dbReference type="AlphaFoldDB" id="A0AAV9PG93"/>
<dbReference type="SUPFAM" id="SSF53067">
    <property type="entry name" value="Actin-like ATPase domain"/>
    <property type="match status" value="1"/>
</dbReference>
<organism evidence="2 3">
    <name type="scientific">Saxophila tyrrhenica</name>
    <dbReference type="NCBI Taxonomy" id="1690608"/>
    <lineage>
        <taxon>Eukaryota</taxon>
        <taxon>Fungi</taxon>
        <taxon>Dikarya</taxon>
        <taxon>Ascomycota</taxon>
        <taxon>Pezizomycotina</taxon>
        <taxon>Dothideomycetes</taxon>
        <taxon>Dothideomycetidae</taxon>
        <taxon>Mycosphaerellales</taxon>
        <taxon>Extremaceae</taxon>
        <taxon>Saxophila</taxon>
    </lineage>
</organism>
<feature type="compositionally biased region" description="Basic and acidic residues" evidence="1">
    <location>
        <begin position="31"/>
        <end position="40"/>
    </location>
</feature>
<evidence type="ECO:0000313" key="3">
    <source>
        <dbReference type="Proteomes" id="UP001337655"/>
    </source>
</evidence>
<evidence type="ECO:0000313" key="2">
    <source>
        <dbReference type="EMBL" id="KAK5171043.1"/>
    </source>
</evidence>
<dbReference type="RefSeq" id="XP_064660071.1">
    <property type="nucleotide sequence ID" value="XM_064801441.1"/>
</dbReference>